<dbReference type="Pfam" id="PF03872">
    <property type="entry name" value="RseA_N"/>
    <property type="match status" value="1"/>
</dbReference>
<dbReference type="InterPro" id="IPR005572">
    <property type="entry name" value="Anti-sigma_E_RseA_N"/>
</dbReference>
<gene>
    <name evidence="2" type="ORF">G3A44_10470</name>
</gene>
<dbReference type="Gene3D" id="1.10.10.880">
    <property type="entry name" value="Anti sigma-E protein RseA, N-terminal domain"/>
    <property type="match status" value="1"/>
</dbReference>
<evidence type="ECO:0000313" key="2">
    <source>
        <dbReference type="EMBL" id="NDY91609.1"/>
    </source>
</evidence>
<protein>
    <submittedName>
        <fullName evidence="2">Sigma-E factor negative regulatory protein</fullName>
    </submittedName>
</protein>
<evidence type="ECO:0000259" key="1">
    <source>
        <dbReference type="Pfam" id="PF03872"/>
    </source>
</evidence>
<dbReference type="RefSeq" id="WP_163457457.1">
    <property type="nucleotide sequence ID" value="NZ_JAAGOH010000010.1"/>
</dbReference>
<dbReference type="InterPro" id="IPR052383">
    <property type="entry name" value="Anti-sigma-E_RseA-like"/>
</dbReference>
<dbReference type="GO" id="GO:0016989">
    <property type="term" value="F:sigma factor antagonist activity"/>
    <property type="evidence" value="ECO:0007669"/>
    <property type="project" value="InterPro"/>
</dbReference>
<dbReference type="SUPFAM" id="SSF89069">
    <property type="entry name" value="N-terminal, cytoplasmic domain of anti-sigmaE factor RseA"/>
    <property type="match status" value="1"/>
</dbReference>
<dbReference type="EMBL" id="JAAGOH010000010">
    <property type="protein sequence ID" value="NDY91609.1"/>
    <property type="molecule type" value="Genomic_DNA"/>
</dbReference>
<evidence type="ECO:0000313" key="3">
    <source>
        <dbReference type="Proteomes" id="UP000484255"/>
    </source>
</evidence>
<organism evidence="2 3">
    <name type="scientific">Ideonella livida</name>
    <dbReference type="NCBI Taxonomy" id="2707176"/>
    <lineage>
        <taxon>Bacteria</taxon>
        <taxon>Pseudomonadati</taxon>
        <taxon>Pseudomonadota</taxon>
        <taxon>Betaproteobacteria</taxon>
        <taxon>Burkholderiales</taxon>
        <taxon>Sphaerotilaceae</taxon>
        <taxon>Ideonella</taxon>
    </lineage>
</organism>
<proteinExistence type="predicted"/>
<feature type="domain" description="Anti sigma-E protein RseA N-terminal" evidence="1">
    <location>
        <begin position="13"/>
        <end position="91"/>
    </location>
</feature>
<name>A0A7C9PH71_9BURK</name>
<sequence>MTADGSGDRAQGRERLSALMDGELPSSEVAQGCARWRHDADQQQAWREWSLIGDVMRSDDLAATPGRQDRLFAAIQARLAQEPVVLAPSESARLVAEVPLTVSATEPVPLAAVSAARRAWRWPVAMAAGVCMVAGGALVLRTGTGGESLQEAWVASAGLGALQPSALSASGPVMVRSPELDRYLQAHRQFSQGAGLTLAAPGAVRPVSVTQELR</sequence>
<comment type="caution">
    <text evidence="2">The sequence shown here is derived from an EMBL/GenBank/DDBJ whole genome shotgun (WGS) entry which is preliminary data.</text>
</comment>
<dbReference type="Proteomes" id="UP000484255">
    <property type="component" value="Unassembled WGS sequence"/>
</dbReference>
<dbReference type="AlphaFoldDB" id="A0A7C9PH71"/>
<dbReference type="PANTHER" id="PTHR38104:SF1">
    <property type="entry name" value="ANTI-SIGMA-E FACTOR RSEA"/>
    <property type="match status" value="1"/>
</dbReference>
<dbReference type="CDD" id="cd16328">
    <property type="entry name" value="RseA_N"/>
    <property type="match status" value="1"/>
</dbReference>
<reference evidence="2 3" key="1">
    <citation type="submission" date="2020-02" db="EMBL/GenBank/DDBJ databases">
        <title>Ideonella bacterium strain TBM-1.</title>
        <authorList>
            <person name="Chen W.-M."/>
        </authorList>
    </citation>
    <scope>NUCLEOTIDE SEQUENCE [LARGE SCALE GENOMIC DNA]</scope>
    <source>
        <strain evidence="2 3">TBM-1</strain>
    </source>
</reference>
<accession>A0A7C9PH71</accession>
<keyword evidence="3" id="KW-1185">Reference proteome</keyword>
<dbReference type="InterPro" id="IPR036147">
    <property type="entry name" value="Anti-sigma_E_RseA_N_sf"/>
</dbReference>
<dbReference type="PANTHER" id="PTHR38104">
    <property type="match status" value="1"/>
</dbReference>